<reference evidence="12 13" key="1">
    <citation type="submission" date="2018-04" db="EMBL/GenBank/DDBJ databases">
        <title>Genomic Encyclopedia of Archaeal and Bacterial Type Strains, Phase II (KMG-II): from individual species to whole genera.</title>
        <authorList>
            <person name="Goeker M."/>
        </authorList>
    </citation>
    <scope>NUCLEOTIDE SEQUENCE [LARGE SCALE GENOMIC DNA]</scope>
    <source>
        <strain evidence="12 13">DSM 29329</strain>
    </source>
</reference>
<dbReference type="InterPro" id="IPR051010">
    <property type="entry name" value="BCAA_transport"/>
</dbReference>
<dbReference type="GO" id="GO:0016020">
    <property type="term" value="C:membrane"/>
    <property type="evidence" value="ECO:0007669"/>
    <property type="project" value="UniProtKB-SubCell"/>
</dbReference>
<dbReference type="CDD" id="cd06346">
    <property type="entry name" value="PBP1_ABC_ligand_binding-like"/>
    <property type="match status" value="1"/>
</dbReference>
<evidence type="ECO:0000313" key="12">
    <source>
        <dbReference type="EMBL" id="PTX48033.1"/>
    </source>
</evidence>
<dbReference type="InterPro" id="IPR000337">
    <property type="entry name" value="GPCR_3"/>
</dbReference>
<evidence type="ECO:0000256" key="2">
    <source>
        <dbReference type="ARBA" id="ARBA00010062"/>
    </source>
</evidence>
<comment type="similarity">
    <text evidence="2">Belongs to the leucine-binding protein family.</text>
</comment>
<dbReference type="SUPFAM" id="SSF53822">
    <property type="entry name" value="Periplasmic binding protein-like I"/>
    <property type="match status" value="1"/>
</dbReference>
<protein>
    <submittedName>
        <fullName evidence="12">Amino acid/amide ABC transporter substrate-binding protein (HAAT family)</fullName>
    </submittedName>
</protein>
<sequence>MNKLLAATAAAALCAGAANAESHTQEVGIGVILGFTGPIESLTPQMAASAELALSEINESGNFLDGVTLAPVRADSTCVDSAAATAAGERLVTTDSIVAIMGADCSGVTGAVLSNVAVPNGIPMISPSATSPALSDAEDNGLFFRTAPSDARQGVVLAEILMERDIGEVAVTYSNSDYGKGLSDAFAAAYEDMGGEITINLPHEDNKADYSAEIASAASAGGDVLVVLGYSDSGGRGMIQAALDTGAFDTFMMGDGMYGDALMDALGDYMNGSFGAVPWSEGEGAEMFAKITEEAGINGESSFTRESYDAAALIALAMMKGGEATSEAVAENVMSVANAPGEPILPGELGKALQILTDGGEIDYVGASAVELIGPGEAAGTYRHYDIEDGDYTTVEFK</sequence>
<evidence type="ECO:0000259" key="11">
    <source>
        <dbReference type="Pfam" id="PF13458"/>
    </source>
</evidence>
<keyword evidence="13" id="KW-1185">Reference proteome</keyword>
<dbReference type="Pfam" id="PF13458">
    <property type="entry name" value="Peripla_BP_6"/>
    <property type="match status" value="1"/>
</dbReference>
<dbReference type="EMBL" id="QBKN01000010">
    <property type="protein sequence ID" value="PTX48033.1"/>
    <property type="molecule type" value="Genomic_DNA"/>
</dbReference>
<feature type="domain" description="Leucine-binding protein" evidence="11">
    <location>
        <begin position="27"/>
        <end position="333"/>
    </location>
</feature>
<proteinExistence type="inferred from homology"/>
<keyword evidence="8" id="KW-0675">Receptor</keyword>
<dbReference type="Proteomes" id="UP000244069">
    <property type="component" value="Unassembled WGS sequence"/>
</dbReference>
<evidence type="ECO:0000256" key="4">
    <source>
        <dbReference type="ARBA" id="ARBA00022729"/>
    </source>
</evidence>
<organism evidence="12 13">
    <name type="scientific">Allosediminivita pacifica</name>
    <dbReference type="NCBI Taxonomy" id="1267769"/>
    <lineage>
        <taxon>Bacteria</taxon>
        <taxon>Pseudomonadati</taxon>
        <taxon>Pseudomonadota</taxon>
        <taxon>Alphaproteobacteria</taxon>
        <taxon>Rhodobacterales</taxon>
        <taxon>Paracoccaceae</taxon>
        <taxon>Allosediminivita</taxon>
    </lineage>
</organism>
<dbReference type="AlphaFoldDB" id="A0A2T6AW41"/>
<keyword evidence="5" id="KW-0813">Transport</keyword>
<feature type="chain" id="PRO_5015438255" evidence="10">
    <location>
        <begin position="21"/>
        <end position="398"/>
    </location>
</feature>
<evidence type="ECO:0000256" key="5">
    <source>
        <dbReference type="ARBA" id="ARBA00022970"/>
    </source>
</evidence>
<keyword evidence="6" id="KW-1133">Transmembrane helix</keyword>
<accession>A0A2T6AW41</accession>
<keyword evidence="3" id="KW-0812">Transmembrane</keyword>
<keyword evidence="4 10" id="KW-0732">Signal</keyword>
<dbReference type="GO" id="GO:0004930">
    <property type="term" value="F:G protein-coupled receptor activity"/>
    <property type="evidence" value="ECO:0007669"/>
    <property type="project" value="InterPro"/>
</dbReference>
<keyword evidence="5" id="KW-0029">Amino-acid transport</keyword>
<comment type="caution">
    <text evidence="12">The sequence shown here is derived from an EMBL/GenBank/DDBJ whole genome shotgun (WGS) entry which is preliminary data.</text>
</comment>
<keyword evidence="7" id="KW-0472">Membrane</keyword>
<evidence type="ECO:0000256" key="3">
    <source>
        <dbReference type="ARBA" id="ARBA00022692"/>
    </source>
</evidence>
<evidence type="ECO:0000256" key="1">
    <source>
        <dbReference type="ARBA" id="ARBA00004141"/>
    </source>
</evidence>
<dbReference type="InterPro" id="IPR028082">
    <property type="entry name" value="Peripla_BP_I"/>
</dbReference>
<feature type="signal peptide" evidence="10">
    <location>
        <begin position="1"/>
        <end position="20"/>
    </location>
</feature>
<dbReference type="PANTHER" id="PTHR30483">
    <property type="entry name" value="LEUCINE-SPECIFIC-BINDING PROTEIN"/>
    <property type="match status" value="1"/>
</dbReference>
<name>A0A2T6AW41_9RHOB</name>
<dbReference type="PRINTS" id="PR00248">
    <property type="entry name" value="GPCRMGR"/>
</dbReference>
<evidence type="ECO:0000256" key="6">
    <source>
        <dbReference type="ARBA" id="ARBA00022989"/>
    </source>
</evidence>
<dbReference type="RefSeq" id="WP_107975952.1">
    <property type="nucleotide sequence ID" value="NZ_BMEZ01000012.1"/>
</dbReference>
<dbReference type="Gene3D" id="3.40.50.2300">
    <property type="match status" value="2"/>
</dbReference>
<evidence type="ECO:0000313" key="13">
    <source>
        <dbReference type="Proteomes" id="UP000244069"/>
    </source>
</evidence>
<keyword evidence="9" id="KW-0325">Glycoprotein</keyword>
<evidence type="ECO:0000256" key="9">
    <source>
        <dbReference type="ARBA" id="ARBA00023180"/>
    </source>
</evidence>
<evidence type="ECO:0000256" key="8">
    <source>
        <dbReference type="ARBA" id="ARBA00023170"/>
    </source>
</evidence>
<comment type="subcellular location">
    <subcellularLocation>
        <location evidence="1">Membrane</location>
        <topology evidence="1">Multi-pass membrane protein</topology>
    </subcellularLocation>
</comment>
<evidence type="ECO:0000256" key="7">
    <source>
        <dbReference type="ARBA" id="ARBA00023136"/>
    </source>
</evidence>
<evidence type="ECO:0000256" key="10">
    <source>
        <dbReference type="SAM" id="SignalP"/>
    </source>
</evidence>
<gene>
    <name evidence="12" type="ORF">C8N44_11032</name>
</gene>
<dbReference type="OrthoDB" id="7337537at2"/>
<dbReference type="GO" id="GO:0006865">
    <property type="term" value="P:amino acid transport"/>
    <property type="evidence" value="ECO:0007669"/>
    <property type="project" value="UniProtKB-KW"/>
</dbReference>
<dbReference type="PANTHER" id="PTHR30483:SF6">
    <property type="entry name" value="PERIPLASMIC BINDING PROTEIN OF ABC TRANSPORTER FOR NATURAL AMINO ACIDS"/>
    <property type="match status" value="1"/>
</dbReference>
<dbReference type="InterPro" id="IPR028081">
    <property type="entry name" value="Leu-bd"/>
</dbReference>